<feature type="transmembrane region" description="Helical" evidence="5">
    <location>
        <begin position="101"/>
        <end position="121"/>
    </location>
</feature>
<evidence type="ECO:0000256" key="4">
    <source>
        <dbReference type="ARBA" id="ARBA00023136"/>
    </source>
</evidence>
<dbReference type="EMBL" id="CP013140">
    <property type="protein sequence ID" value="ALN59079.1"/>
    <property type="molecule type" value="Genomic_DNA"/>
</dbReference>
<evidence type="ECO:0000256" key="1">
    <source>
        <dbReference type="ARBA" id="ARBA00004141"/>
    </source>
</evidence>
<dbReference type="AlphaFoldDB" id="A0A0S2DKK4"/>
<feature type="transmembrane region" description="Helical" evidence="5">
    <location>
        <begin position="237"/>
        <end position="258"/>
    </location>
</feature>
<dbReference type="GO" id="GO:0016020">
    <property type="term" value="C:membrane"/>
    <property type="evidence" value="ECO:0007669"/>
    <property type="project" value="UniProtKB-SubCell"/>
</dbReference>
<reference evidence="6 7" key="1">
    <citation type="submission" date="2015-11" db="EMBL/GenBank/DDBJ databases">
        <title>Genome sequences of Lysobacter enzymogenes strain C3 and Lysobacter antibioticus ATCC 29479.</title>
        <authorList>
            <person name="Kobayashi D.Y."/>
        </authorList>
    </citation>
    <scope>NUCLEOTIDE SEQUENCE [LARGE SCALE GENOMIC DNA]</scope>
    <source>
        <strain evidence="6 7">C3</strain>
    </source>
</reference>
<dbReference type="Pfam" id="PF01758">
    <property type="entry name" value="SBF"/>
    <property type="match status" value="1"/>
</dbReference>
<dbReference type="Proteomes" id="UP000061569">
    <property type="component" value="Chromosome"/>
</dbReference>
<evidence type="ECO:0000256" key="3">
    <source>
        <dbReference type="ARBA" id="ARBA00022989"/>
    </source>
</evidence>
<accession>A0A0S2DKK4</accession>
<evidence type="ECO:0000313" key="6">
    <source>
        <dbReference type="EMBL" id="ALN59079.1"/>
    </source>
</evidence>
<dbReference type="OrthoDB" id="9806785at2"/>
<dbReference type="PANTHER" id="PTHR10361">
    <property type="entry name" value="SODIUM-BILE ACID COTRANSPORTER"/>
    <property type="match status" value="1"/>
</dbReference>
<dbReference type="PANTHER" id="PTHR10361:SF24">
    <property type="entry name" value="P3 PROTEIN"/>
    <property type="match status" value="1"/>
</dbReference>
<evidence type="ECO:0000256" key="2">
    <source>
        <dbReference type="ARBA" id="ARBA00022692"/>
    </source>
</evidence>
<keyword evidence="3 5" id="KW-1133">Transmembrane helix</keyword>
<organism evidence="6 7">
    <name type="scientific">Lysobacter enzymogenes</name>
    <dbReference type="NCBI Taxonomy" id="69"/>
    <lineage>
        <taxon>Bacteria</taxon>
        <taxon>Pseudomonadati</taxon>
        <taxon>Pseudomonadota</taxon>
        <taxon>Gammaproteobacteria</taxon>
        <taxon>Lysobacterales</taxon>
        <taxon>Lysobacteraceae</taxon>
        <taxon>Lysobacter</taxon>
    </lineage>
</organism>
<feature type="transmembrane region" description="Helical" evidence="5">
    <location>
        <begin position="264"/>
        <end position="285"/>
    </location>
</feature>
<protein>
    <submittedName>
        <fullName evidence="6">Sodium bile acid symporter family</fullName>
    </submittedName>
</protein>
<feature type="transmembrane region" description="Helical" evidence="5">
    <location>
        <begin position="6"/>
        <end position="28"/>
    </location>
</feature>
<feature type="transmembrane region" description="Helical" evidence="5">
    <location>
        <begin position="176"/>
        <end position="195"/>
    </location>
</feature>
<dbReference type="InterPro" id="IPR002657">
    <property type="entry name" value="BilAc:Na_symport/Acr3"/>
</dbReference>
<dbReference type="PATRIC" id="fig|69.6.peg.3680"/>
<dbReference type="InterPro" id="IPR038770">
    <property type="entry name" value="Na+/solute_symporter_sf"/>
</dbReference>
<feature type="transmembrane region" description="Helical" evidence="5">
    <location>
        <begin position="40"/>
        <end position="64"/>
    </location>
</feature>
<dbReference type="Gene3D" id="1.20.1530.20">
    <property type="match status" value="1"/>
</dbReference>
<evidence type="ECO:0000313" key="7">
    <source>
        <dbReference type="Proteomes" id="UP000061569"/>
    </source>
</evidence>
<comment type="subcellular location">
    <subcellularLocation>
        <location evidence="1">Membrane</location>
        <topology evidence="1">Multi-pass membrane protein</topology>
    </subcellularLocation>
</comment>
<keyword evidence="4 5" id="KW-0472">Membrane</keyword>
<sequence length="296" mass="30869">MQDSVLLKIGLPLAIAIIMCGIGLTLRGEDFRQILRRPRPVAVGLVGHYLLLPLLGFATAWWVARAGGPGAVEFAVGFVLVAACPSGSSSNALTYLARGNVALAVTLTVISALATFLSVPLLVDLALHWFGGETRGIRLPFAQTVLHLAALVLAPVLSGMALRRFAPAFALRVEPWVSRFALGLLLLLIVAICITQREVLTRSLGELGPAALAMGATAIGGGFLLGRIARLGLRDSITVGMEVGVQNSTLAIVIALTLLQSPAIAVPAAVYGLLMYLPAFAAAWLGRRAVARAEGG</sequence>
<dbReference type="STRING" id="69.GLE_3735"/>
<evidence type="ECO:0000256" key="5">
    <source>
        <dbReference type="SAM" id="Phobius"/>
    </source>
</evidence>
<feature type="transmembrane region" description="Helical" evidence="5">
    <location>
        <begin position="207"/>
        <end position="225"/>
    </location>
</feature>
<dbReference type="InterPro" id="IPR004710">
    <property type="entry name" value="Bilac:Na_transpt"/>
</dbReference>
<feature type="transmembrane region" description="Helical" evidence="5">
    <location>
        <begin position="70"/>
        <end position="89"/>
    </location>
</feature>
<name>A0A0S2DKK4_LYSEN</name>
<keyword evidence="2 5" id="KW-0812">Transmembrane</keyword>
<gene>
    <name evidence="6" type="ORF">GLE_3735</name>
</gene>
<proteinExistence type="predicted"/>
<dbReference type="KEGG" id="lez:GLE_3735"/>
<feature type="transmembrane region" description="Helical" evidence="5">
    <location>
        <begin position="141"/>
        <end position="164"/>
    </location>
</feature>